<name>A0ABV8LLE8_9ACTN</name>
<dbReference type="PANTHER" id="PTHR37809">
    <property type="entry name" value="RIBOSOMAL PROTEIN S12 METHYLTHIOTRANSFERASE ACCESSORY FACTOR YCAO"/>
    <property type="match status" value="1"/>
</dbReference>
<dbReference type="Pfam" id="PF02624">
    <property type="entry name" value="YcaO"/>
    <property type="match status" value="1"/>
</dbReference>
<dbReference type="Gene3D" id="3.30.40.250">
    <property type="match status" value="1"/>
</dbReference>
<dbReference type="Gene3D" id="3.30.1330.230">
    <property type="match status" value="1"/>
</dbReference>
<feature type="domain" description="YcaO" evidence="1">
    <location>
        <begin position="263"/>
        <end position="638"/>
    </location>
</feature>
<evidence type="ECO:0000313" key="2">
    <source>
        <dbReference type="EMBL" id="MFC4131801.1"/>
    </source>
</evidence>
<dbReference type="EMBL" id="JBHSAY010000008">
    <property type="protein sequence ID" value="MFC4131801.1"/>
    <property type="molecule type" value="Genomic_DNA"/>
</dbReference>
<reference evidence="3" key="1">
    <citation type="journal article" date="2019" name="Int. J. Syst. Evol. Microbiol.">
        <title>The Global Catalogue of Microorganisms (GCM) 10K type strain sequencing project: providing services to taxonomists for standard genome sequencing and annotation.</title>
        <authorList>
            <consortium name="The Broad Institute Genomics Platform"/>
            <consortium name="The Broad Institute Genome Sequencing Center for Infectious Disease"/>
            <person name="Wu L."/>
            <person name="Ma J."/>
        </authorList>
    </citation>
    <scope>NUCLEOTIDE SEQUENCE [LARGE SCALE GENOMIC DNA]</scope>
    <source>
        <strain evidence="3">CGMCC 4.7289</strain>
    </source>
</reference>
<dbReference type="NCBIfam" id="TIGR03882">
    <property type="entry name" value="cyclo_dehyd_2"/>
    <property type="match status" value="1"/>
</dbReference>
<dbReference type="NCBIfam" id="TIGR03604">
    <property type="entry name" value="TOMM_cyclo_SagD"/>
    <property type="match status" value="1"/>
</dbReference>
<dbReference type="InterPro" id="IPR027624">
    <property type="entry name" value="TOMM_cyclo_SagD"/>
</dbReference>
<dbReference type="PROSITE" id="PS51664">
    <property type="entry name" value="YCAO"/>
    <property type="match status" value="1"/>
</dbReference>
<dbReference type="InterPro" id="IPR003776">
    <property type="entry name" value="YcaO-like_dom"/>
</dbReference>
<sequence length="638" mass="68115">MSGAKATVAGPGAPLGAAVARLQLALDERWSARPPTDMAAPAVVALGAGDLRHGADPARRHANVHLSAGAVYLGPWGDGGQTPACGHCFGIRWQRLRGRTERDALEIGTGGTSVGDWPDLMPYHVDSVWQLFTMLAGGAPTVGAYLDPDSDGLSRVTALDLDSLRTVTAPLLAEPLCPGCGTAPADGPPAFEPVRPRPKPDPTRYRLHEVRDYRLPTGALVNPVCGAIGAGALMDPTMPTTAAVTGGVFVRGYAGLLDVAWSGHANSYADSLRLAYLEGLERYAGTHRRRFGPPLVAAYADVVDQALDPVSCGVYTAQTYDTDPLVQRFDPSRPIPWVWGHVVRTGAPILVPRRFCYYSSGAPGDNFVLSSSSGCATGGCLEEAVLYGLLELIERDAFVLGWYAGSRPPRIDLDSCASTPIRTMVDRGRLSGYDVLAFDSRTDLTVPVVTTLAVRRDGGPGLLAFAAGAHLSPERAVAAALCETLTYIPVKAVTTRRRRAELEAMAEDYSLVQTVHDHADLFGLPRMREHAEDYVAERPALPMAECYGPPAAAAPDLSQDLQRVLDELFARGLEVIVVDQTTPEQLAMGLRTVCTIVPGLLPIDFGWRRQRALTMPRLGAYIEALGGTGPRLVPHPFP</sequence>
<organism evidence="2 3">
    <name type="scientific">Hamadaea flava</name>
    <dbReference type="NCBI Taxonomy" id="1742688"/>
    <lineage>
        <taxon>Bacteria</taxon>
        <taxon>Bacillati</taxon>
        <taxon>Actinomycetota</taxon>
        <taxon>Actinomycetes</taxon>
        <taxon>Micromonosporales</taxon>
        <taxon>Micromonosporaceae</taxon>
        <taxon>Hamadaea</taxon>
    </lineage>
</organism>
<dbReference type="PANTHER" id="PTHR37809:SF1">
    <property type="entry name" value="RIBOSOMAL PROTEIN S12 METHYLTHIOTRANSFERASE ACCESSORY FACTOR YCAO"/>
    <property type="match status" value="1"/>
</dbReference>
<evidence type="ECO:0000259" key="1">
    <source>
        <dbReference type="PROSITE" id="PS51664"/>
    </source>
</evidence>
<comment type="caution">
    <text evidence="2">The sequence shown here is derived from an EMBL/GenBank/DDBJ whole genome shotgun (WGS) entry which is preliminary data.</text>
</comment>
<evidence type="ECO:0000313" key="3">
    <source>
        <dbReference type="Proteomes" id="UP001595816"/>
    </source>
</evidence>
<proteinExistence type="predicted"/>
<dbReference type="Proteomes" id="UP001595816">
    <property type="component" value="Unassembled WGS sequence"/>
</dbReference>
<gene>
    <name evidence="2" type="ORF">ACFOZ4_14425</name>
</gene>
<protein>
    <submittedName>
        <fullName evidence="2">TOMM leader peptide-binding protein</fullName>
    </submittedName>
</protein>
<dbReference type="Gene3D" id="3.40.50.720">
    <property type="entry name" value="NAD(P)-binding Rossmann-like Domain"/>
    <property type="match status" value="1"/>
</dbReference>
<keyword evidence="3" id="KW-1185">Reference proteome</keyword>
<dbReference type="InterPro" id="IPR022291">
    <property type="entry name" value="Bacteriocin_synth_cyclodeHase"/>
</dbReference>
<dbReference type="RefSeq" id="WP_275979915.1">
    <property type="nucleotide sequence ID" value="NZ_JAMZDZ010000001.1"/>
</dbReference>
<dbReference type="Gene3D" id="3.30.160.660">
    <property type="match status" value="1"/>
</dbReference>
<accession>A0ABV8LLE8</accession>